<dbReference type="PANTHER" id="PTHR13887">
    <property type="entry name" value="GLUTATHIONE S-TRANSFERASE KAPPA"/>
    <property type="match status" value="1"/>
</dbReference>
<dbReference type="Gene3D" id="3.40.30.10">
    <property type="entry name" value="Glutaredoxin"/>
    <property type="match status" value="1"/>
</dbReference>
<comment type="caution">
    <text evidence="2">The sequence shown here is derived from an EMBL/GenBank/DDBJ whole genome shotgun (WGS) entry which is preliminary data.</text>
</comment>
<dbReference type="InterPro" id="IPR036249">
    <property type="entry name" value="Thioredoxin-like_sf"/>
</dbReference>
<gene>
    <name evidence="2" type="ORF">SLS59_005368</name>
</gene>
<sequence length="228" mass="25822">MGYDSTITFTLDTICPWTYLGFLRLRKALDAYRSSNPSSSVTFTLHIAPYQLYPDFTQSGVDRHEWYRDEKYAGSEERFEKYAAYMGALAKDEGVEFDFSGGPFANTFHAHRVLQYVQEHKGAEAAVKALENLYQQYFTEKAHPSNAETLLKACAAAGLDEKESKTVVEDESEEAMETKMAIREQVGNGVDSVPYIVFEGRKRDFTLIGAKDVREYVKTLEQVVKEAS</sequence>
<accession>A0ABR3R9W4</accession>
<feature type="domain" description="DSBA-like thioredoxin" evidence="1">
    <location>
        <begin position="6"/>
        <end position="220"/>
    </location>
</feature>
<dbReference type="Proteomes" id="UP001521222">
    <property type="component" value="Unassembled WGS sequence"/>
</dbReference>
<dbReference type="SUPFAM" id="SSF52833">
    <property type="entry name" value="Thioredoxin-like"/>
    <property type="match status" value="1"/>
</dbReference>
<protein>
    <recommendedName>
        <fullName evidence="1">DSBA-like thioredoxin domain-containing protein</fullName>
    </recommendedName>
</protein>
<dbReference type="Pfam" id="PF01323">
    <property type="entry name" value="DSBA"/>
    <property type="match status" value="1"/>
</dbReference>
<evidence type="ECO:0000313" key="3">
    <source>
        <dbReference type="Proteomes" id="UP001521222"/>
    </source>
</evidence>
<keyword evidence="3" id="KW-1185">Reference proteome</keyword>
<proteinExistence type="predicted"/>
<evidence type="ECO:0000259" key="1">
    <source>
        <dbReference type="Pfam" id="PF01323"/>
    </source>
</evidence>
<organism evidence="2 3">
    <name type="scientific">Nothophoma quercina</name>
    <dbReference type="NCBI Taxonomy" id="749835"/>
    <lineage>
        <taxon>Eukaryota</taxon>
        <taxon>Fungi</taxon>
        <taxon>Dikarya</taxon>
        <taxon>Ascomycota</taxon>
        <taxon>Pezizomycotina</taxon>
        <taxon>Dothideomycetes</taxon>
        <taxon>Pleosporomycetidae</taxon>
        <taxon>Pleosporales</taxon>
        <taxon>Pleosporineae</taxon>
        <taxon>Didymellaceae</taxon>
        <taxon>Nothophoma</taxon>
    </lineage>
</organism>
<name>A0ABR3R9W4_9PLEO</name>
<reference evidence="2 3" key="1">
    <citation type="submission" date="2024-02" db="EMBL/GenBank/DDBJ databases">
        <title>De novo assembly and annotation of 12 fungi associated with fruit tree decline syndrome in Ontario, Canada.</title>
        <authorList>
            <person name="Sulman M."/>
            <person name="Ellouze W."/>
            <person name="Ilyukhin E."/>
        </authorList>
    </citation>
    <scope>NUCLEOTIDE SEQUENCE [LARGE SCALE GENOMIC DNA]</scope>
    <source>
        <strain evidence="2 3">M97-236</strain>
    </source>
</reference>
<dbReference type="EMBL" id="JAKIXB020000016">
    <property type="protein sequence ID" value="KAL1601216.1"/>
    <property type="molecule type" value="Genomic_DNA"/>
</dbReference>
<dbReference type="InterPro" id="IPR001853">
    <property type="entry name" value="DSBA-like_thioredoxin_dom"/>
</dbReference>
<dbReference type="PANTHER" id="PTHR13887:SF52">
    <property type="entry name" value="DSBA-LIKE THIOREDOXIN DOMAIN-CONTAINING PROTEIN"/>
    <property type="match status" value="1"/>
</dbReference>
<evidence type="ECO:0000313" key="2">
    <source>
        <dbReference type="EMBL" id="KAL1601216.1"/>
    </source>
</evidence>